<protein>
    <recommendedName>
        <fullName evidence="4">Retrotransposon gag domain-containing protein</fullName>
    </recommendedName>
</protein>
<keyword evidence="3" id="KW-1185">Reference proteome</keyword>
<dbReference type="OrthoDB" id="3212751at2759"/>
<dbReference type="AlphaFoldDB" id="A0A0C3QSR1"/>
<name>A0A0C3QSR1_9AGAM</name>
<organism evidence="2 3">
    <name type="scientific">Tulasnella calospora MUT 4182</name>
    <dbReference type="NCBI Taxonomy" id="1051891"/>
    <lineage>
        <taxon>Eukaryota</taxon>
        <taxon>Fungi</taxon>
        <taxon>Dikarya</taxon>
        <taxon>Basidiomycota</taxon>
        <taxon>Agaricomycotina</taxon>
        <taxon>Agaricomycetes</taxon>
        <taxon>Cantharellales</taxon>
        <taxon>Tulasnellaceae</taxon>
        <taxon>Tulasnella</taxon>
    </lineage>
</organism>
<dbReference type="Proteomes" id="UP000054248">
    <property type="component" value="Unassembled WGS sequence"/>
</dbReference>
<feature type="region of interest" description="Disordered" evidence="1">
    <location>
        <begin position="83"/>
        <end position="113"/>
    </location>
</feature>
<reference evidence="3" key="2">
    <citation type="submission" date="2015-01" db="EMBL/GenBank/DDBJ databases">
        <title>Evolutionary Origins and Diversification of the Mycorrhizal Mutualists.</title>
        <authorList>
            <consortium name="DOE Joint Genome Institute"/>
            <consortium name="Mycorrhizal Genomics Consortium"/>
            <person name="Kohler A."/>
            <person name="Kuo A."/>
            <person name="Nagy L.G."/>
            <person name="Floudas D."/>
            <person name="Copeland A."/>
            <person name="Barry K.W."/>
            <person name="Cichocki N."/>
            <person name="Veneault-Fourrey C."/>
            <person name="LaButti K."/>
            <person name="Lindquist E.A."/>
            <person name="Lipzen A."/>
            <person name="Lundell T."/>
            <person name="Morin E."/>
            <person name="Murat C."/>
            <person name="Riley R."/>
            <person name="Ohm R."/>
            <person name="Sun H."/>
            <person name="Tunlid A."/>
            <person name="Henrissat B."/>
            <person name="Grigoriev I.V."/>
            <person name="Hibbett D.S."/>
            <person name="Martin F."/>
        </authorList>
    </citation>
    <scope>NUCLEOTIDE SEQUENCE [LARGE SCALE GENOMIC DNA]</scope>
    <source>
        <strain evidence="3">MUT 4182</strain>
    </source>
</reference>
<proteinExistence type="predicted"/>
<dbReference type="HOGENOM" id="CLU_1556398_0_0_1"/>
<gene>
    <name evidence="2" type="ORF">M407DRAFT_19085</name>
</gene>
<feature type="compositionally biased region" description="Low complexity" evidence="1">
    <location>
        <begin position="89"/>
        <end position="108"/>
    </location>
</feature>
<reference evidence="2 3" key="1">
    <citation type="submission" date="2014-04" db="EMBL/GenBank/DDBJ databases">
        <authorList>
            <consortium name="DOE Joint Genome Institute"/>
            <person name="Kuo A."/>
            <person name="Girlanda M."/>
            <person name="Perotto S."/>
            <person name="Kohler A."/>
            <person name="Nagy L.G."/>
            <person name="Floudas D."/>
            <person name="Copeland A."/>
            <person name="Barry K.W."/>
            <person name="Cichocki N."/>
            <person name="Veneault-Fourrey C."/>
            <person name="LaButti K."/>
            <person name="Lindquist E.A."/>
            <person name="Lipzen A."/>
            <person name="Lundell T."/>
            <person name="Morin E."/>
            <person name="Murat C."/>
            <person name="Sun H."/>
            <person name="Tunlid A."/>
            <person name="Henrissat B."/>
            <person name="Grigoriev I.V."/>
            <person name="Hibbett D.S."/>
            <person name="Martin F."/>
            <person name="Nordberg H.P."/>
            <person name="Cantor M.N."/>
            <person name="Hua S.X."/>
        </authorList>
    </citation>
    <scope>NUCLEOTIDE SEQUENCE [LARGE SCALE GENOMIC DNA]</scope>
    <source>
        <strain evidence="2 3">MUT 4182</strain>
    </source>
</reference>
<dbReference type="EMBL" id="KN822958">
    <property type="protein sequence ID" value="KIO32061.1"/>
    <property type="molecule type" value="Genomic_DNA"/>
</dbReference>
<evidence type="ECO:0000313" key="2">
    <source>
        <dbReference type="EMBL" id="KIO32061.1"/>
    </source>
</evidence>
<evidence type="ECO:0000313" key="3">
    <source>
        <dbReference type="Proteomes" id="UP000054248"/>
    </source>
</evidence>
<sequence length="172" mass="18980">MADSYSEPGLFEGADPKECEAFVATVRRRGLEQGKHRDNEWMAVFASSYLGGDALYWYEDLDEGVQNDWSRLRPALLARFGRRGKDPGATPNAPAISASTPSTTIPTPAAAPPKVWKISKDGELSAEYPRPDGSTERLQPRGDLAARFVCWNRPLQSTDSYADVIIVFEDVT</sequence>
<evidence type="ECO:0008006" key="4">
    <source>
        <dbReference type="Google" id="ProtNLM"/>
    </source>
</evidence>
<evidence type="ECO:0000256" key="1">
    <source>
        <dbReference type="SAM" id="MobiDB-lite"/>
    </source>
</evidence>
<accession>A0A0C3QSR1</accession>